<comment type="caution">
    <text evidence="1">The sequence shown here is derived from an EMBL/GenBank/DDBJ whole genome shotgun (WGS) entry which is preliminary data.</text>
</comment>
<evidence type="ECO:0000313" key="2">
    <source>
        <dbReference type="Proteomes" id="UP000887013"/>
    </source>
</evidence>
<protein>
    <submittedName>
        <fullName evidence="1">Uncharacterized protein</fullName>
    </submittedName>
</protein>
<gene>
    <name evidence="1" type="ORF">NPIL_585201</name>
</gene>
<dbReference type="AlphaFoldDB" id="A0A8X6QKN8"/>
<dbReference type="EMBL" id="BMAW01128110">
    <property type="protein sequence ID" value="GFU24069.1"/>
    <property type="molecule type" value="Genomic_DNA"/>
</dbReference>
<organism evidence="1 2">
    <name type="scientific">Nephila pilipes</name>
    <name type="common">Giant wood spider</name>
    <name type="synonym">Nephila maculata</name>
    <dbReference type="NCBI Taxonomy" id="299642"/>
    <lineage>
        <taxon>Eukaryota</taxon>
        <taxon>Metazoa</taxon>
        <taxon>Ecdysozoa</taxon>
        <taxon>Arthropoda</taxon>
        <taxon>Chelicerata</taxon>
        <taxon>Arachnida</taxon>
        <taxon>Araneae</taxon>
        <taxon>Araneomorphae</taxon>
        <taxon>Entelegynae</taxon>
        <taxon>Araneoidea</taxon>
        <taxon>Nephilidae</taxon>
        <taxon>Nephila</taxon>
    </lineage>
</organism>
<name>A0A8X6QKN8_NEPPI</name>
<reference evidence="1" key="1">
    <citation type="submission" date="2020-08" db="EMBL/GenBank/DDBJ databases">
        <title>Multicomponent nature underlies the extraordinary mechanical properties of spider dragline silk.</title>
        <authorList>
            <person name="Kono N."/>
            <person name="Nakamura H."/>
            <person name="Mori M."/>
            <person name="Yoshida Y."/>
            <person name="Ohtoshi R."/>
            <person name="Malay A.D."/>
            <person name="Moran D.A.P."/>
            <person name="Tomita M."/>
            <person name="Numata K."/>
            <person name="Arakawa K."/>
        </authorList>
    </citation>
    <scope>NUCLEOTIDE SEQUENCE</scope>
</reference>
<accession>A0A8X6QKN8</accession>
<evidence type="ECO:0000313" key="1">
    <source>
        <dbReference type="EMBL" id="GFU24069.1"/>
    </source>
</evidence>
<proteinExistence type="predicted"/>
<sequence>MHGLFRKLFYIFAPKCMIMMNEVKSSRAEGVIKGSNTRRFRSLQVNADGDKNKNPHSKTGNLSLLYYSLEGAYNYQVADEGRPLMALPIDGRR</sequence>
<keyword evidence="2" id="KW-1185">Reference proteome</keyword>
<dbReference type="Proteomes" id="UP000887013">
    <property type="component" value="Unassembled WGS sequence"/>
</dbReference>